<proteinExistence type="predicted"/>
<dbReference type="AlphaFoldDB" id="A0A847RFF1"/>
<dbReference type="Gene3D" id="3.30.920.90">
    <property type="match status" value="1"/>
</dbReference>
<gene>
    <name evidence="3" type="ORF">HGH92_10510</name>
</gene>
<dbReference type="InterPro" id="IPR021961">
    <property type="entry name" value="McrB_DNA-bd"/>
</dbReference>
<dbReference type="Proteomes" id="UP000570474">
    <property type="component" value="Unassembled WGS sequence"/>
</dbReference>
<dbReference type="Pfam" id="PF13391">
    <property type="entry name" value="HNH_2"/>
    <property type="match status" value="1"/>
</dbReference>
<feature type="domain" description="Type IV methyl-directed restriction enzyme EcoKMcrB subunit DNA-binding" evidence="1">
    <location>
        <begin position="25"/>
        <end position="196"/>
    </location>
</feature>
<evidence type="ECO:0000259" key="1">
    <source>
        <dbReference type="Pfam" id="PF12102"/>
    </source>
</evidence>
<keyword evidence="4" id="KW-1185">Reference proteome</keyword>
<dbReference type="RefSeq" id="WP_168870677.1">
    <property type="nucleotide sequence ID" value="NZ_JABAIA010000001.1"/>
</dbReference>
<reference evidence="3 4" key="1">
    <citation type="submission" date="2020-04" db="EMBL/GenBank/DDBJ databases">
        <authorList>
            <person name="Yin C."/>
        </authorList>
    </citation>
    <scope>NUCLEOTIDE SEQUENCE [LARGE SCALE GENOMIC DNA]</scope>
    <source>
        <strain evidence="3 4">Ae27</strain>
    </source>
</reference>
<name>A0A847RFF1_9BACT</name>
<feature type="domain" description="HNH nuclease" evidence="2">
    <location>
        <begin position="278"/>
        <end position="318"/>
    </location>
</feature>
<dbReference type="CDD" id="cd00085">
    <property type="entry name" value="HNHc"/>
    <property type="match status" value="1"/>
</dbReference>
<dbReference type="InterPro" id="IPR003615">
    <property type="entry name" value="HNH_nuc"/>
</dbReference>
<protein>
    <submittedName>
        <fullName evidence="3">DUF3578 domain-containing protein</fullName>
    </submittedName>
</protein>
<dbReference type="EMBL" id="JABAIA010000001">
    <property type="protein sequence ID" value="NLR64740.1"/>
    <property type="molecule type" value="Genomic_DNA"/>
</dbReference>
<evidence type="ECO:0000313" key="4">
    <source>
        <dbReference type="Proteomes" id="UP000570474"/>
    </source>
</evidence>
<evidence type="ECO:0000259" key="2">
    <source>
        <dbReference type="Pfam" id="PF13391"/>
    </source>
</evidence>
<organism evidence="3 4">
    <name type="scientific">Chitinophaga varians</name>
    <dbReference type="NCBI Taxonomy" id="2202339"/>
    <lineage>
        <taxon>Bacteria</taxon>
        <taxon>Pseudomonadati</taxon>
        <taxon>Bacteroidota</taxon>
        <taxon>Chitinophagia</taxon>
        <taxon>Chitinophagales</taxon>
        <taxon>Chitinophagaceae</taxon>
        <taxon>Chitinophaga</taxon>
    </lineage>
</organism>
<evidence type="ECO:0000313" key="3">
    <source>
        <dbReference type="EMBL" id="NLR64740.1"/>
    </source>
</evidence>
<dbReference type="Pfam" id="PF12102">
    <property type="entry name" value="MrcB_N"/>
    <property type="match status" value="1"/>
</dbReference>
<accession>A0A847RFF1</accession>
<sequence length="363" mass="42261">MLTELFSEFIDIYPGEKNSVKESAEKNYGHLRSTKIMTKELPELIQQMSGLSLQQYDFKGSVGKGIMTEVPNLCILDKAITTSPERGYYIAYLFDPRMTKFYLTLLVAWTQFEKYYDHPRQARKAILKLQQALRNQFDTLTSFSSVELGLLAERTRTKGYIYGTLFHKVYFIEEMPSDQMLLNDLQKMTNLYQIMKEEIGTDVLHKIVPTEADFQLDIQTTTPIHLPDGPVPRPPKVLRAPTKWQRNPSISADALLRAGYRCEVDPRHATFTSKKNKHPFVEAHHFLPMAMQDNYPYSIDVVENIIALCPTCHRAFHYGENDYKKELIIRFYEERKLGLQRRNIDISEEALLDIYLKQDDIIE</sequence>
<comment type="caution">
    <text evidence="3">The sequence shown here is derived from an EMBL/GenBank/DDBJ whole genome shotgun (WGS) entry which is preliminary data.</text>
</comment>